<name>A0ABS4RUR7_PAEXY</name>
<dbReference type="GO" id="GO:0006508">
    <property type="term" value="P:proteolysis"/>
    <property type="evidence" value="ECO:0007669"/>
    <property type="project" value="UniProtKB-KW"/>
</dbReference>
<organism evidence="1 2">
    <name type="scientific">Paenibacillus xylanexedens</name>
    <dbReference type="NCBI Taxonomy" id="528191"/>
    <lineage>
        <taxon>Bacteria</taxon>
        <taxon>Bacillati</taxon>
        <taxon>Bacillota</taxon>
        <taxon>Bacilli</taxon>
        <taxon>Bacillales</taxon>
        <taxon>Paenibacillaceae</taxon>
        <taxon>Paenibacillus</taxon>
    </lineage>
</organism>
<evidence type="ECO:0000313" key="1">
    <source>
        <dbReference type="EMBL" id="MBP2246206.1"/>
    </source>
</evidence>
<gene>
    <name evidence="1" type="ORF">J2Z28_002837</name>
</gene>
<dbReference type="Pfam" id="PF08817">
    <property type="entry name" value="YukD"/>
    <property type="match status" value="1"/>
</dbReference>
<proteinExistence type="predicted"/>
<dbReference type="GO" id="GO:0008233">
    <property type="term" value="F:peptidase activity"/>
    <property type="evidence" value="ECO:0007669"/>
    <property type="project" value="UniProtKB-KW"/>
</dbReference>
<evidence type="ECO:0000313" key="2">
    <source>
        <dbReference type="Proteomes" id="UP000810207"/>
    </source>
</evidence>
<comment type="caution">
    <text evidence="1">The sequence shown here is derived from an EMBL/GenBank/DDBJ whole genome shotgun (WGS) entry which is preliminary data.</text>
</comment>
<dbReference type="Proteomes" id="UP000810207">
    <property type="component" value="Unassembled WGS sequence"/>
</dbReference>
<keyword evidence="2" id="KW-1185">Reference proteome</keyword>
<reference evidence="1 2" key="1">
    <citation type="submission" date="2021-03" db="EMBL/GenBank/DDBJ databases">
        <title>Genomic Encyclopedia of Type Strains, Phase IV (KMG-IV): sequencing the most valuable type-strain genomes for metagenomic binning, comparative biology and taxonomic classification.</title>
        <authorList>
            <person name="Goeker M."/>
        </authorList>
    </citation>
    <scope>NUCLEOTIDE SEQUENCE [LARGE SCALE GENOMIC DNA]</scope>
    <source>
        <strain evidence="1 2">DSM 21292</strain>
    </source>
</reference>
<dbReference type="RefSeq" id="WP_076210973.1">
    <property type="nucleotide sequence ID" value="NZ_CBCSLC010000042.1"/>
</dbReference>
<keyword evidence="1" id="KW-0378">Hydrolase</keyword>
<accession>A0ABS4RUR7</accession>
<dbReference type="InterPro" id="IPR024962">
    <property type="entry name" value="YukD-like"/>
</dbReference>
<dbReference type="EMBL" id="JAGIKV010000009">
    <property type="protein sequence ID" value="MBP2246206.1"/>
    <property type="molecule type" value="Genomic_DNA"/>
</dbReference>
<protein>
    <submittedName>
        <fullName evidence="1">Phage head maturation protease</fullName>
    </submittedName>
</protein>
<sequence length="93" mass="10532">MDRTLLTLIIDATGKKTDIELPNTIPLHELLEPMLKGLNEGMALTFQASNYRYYLSSDGSEWNSMDLQQSLEDVKAMDGSYLRIEQVNSFSTI</sequence>
<keyword evidence="1" id="KW-0645">Protease</keyword>